<reference evidence="2" key="1">
    <citation type="journal article" date="2019" name="Int. J. Syst. Evol. Microbiol.">
        <title>The Global Catalogue of Microorganisms (GCM) 10K type strain sequencing project: providing services to taxonomists for standard genome sequencing and annotation.</title>
        <authorList>
            <consortium name="The Broad Institute Genomics Platform"/>
            <consortium name="The Broad Institute Genome Sequencing Center for Infectious Disease"/>
            <person name="Wu L."/>
            <person name="Ma J."/>
        </authorList>
    </citation>
    <scope>NUCLEOTIDE SEQUENCE [LARGE SCALE GENOMIC DNA]</scope>
    <source>
        <strain evidence="2">KCTC 42182</strain>
    </source>
</reference>
<dbReference type="Pfam" id="PF07310">
    <property type="entry name" value="PAS_5"/>
    <property type="match status" value="1"/>
</dbReference>
<accession>A0ABV7VFT4</accession>
<gene>
    <name evidence="1" type="ORF">ACFOOQ_10210</name>
</gene>
<evidence type="ECO:0000313" key="2">
    <source>
        <dbReference type="Proteomes" id="UP001595711"/>
    </source>
</evidence>
<keyword evidence="2" id="KW-1185">Reference proteome</keyword>
<sequence length="164" mass="18795">MMAAAVDQGQLIWSPQPGECRFAAAADLYRYWLACRGGRRFPARADLDPLQMRGALGNLTLIEVHRDPLRFRLRLVGTNQTARLGFDPTGLWLDEMPTREYGRLLIGRITLILEHQQPLLVRNRQFMDDRWYDYETLWLPLAADGETIDMLLACQFFADAAEPG</sequence>
<name>A0ABV7VFT4_9PROT</name>
<proteinExistence type="predicted"/>
<organism evidence="1 2">
    <name type="scientific">Ferrovibrio xuzhouensis</name>
    <dbReference type="NCBI Taxonomy" id="1576914"/>
    <lineage>
        <taxon>Bacteria</taxon>
        <taxon>Pseudomonadati</taxon>
        <taxon>Pseudomonadota</taxon>
        <taxon>Alphaproteobacteria</taxon>
        <taxon>Rhodospirillales</taxon>
        <taxon>Rhodospirillaceae</taxon>
        <taxon>Ferrovibrio</taxon>
    </lineage>
</organism>
<dbReference type="InterPro" id="IPR009922">
    <property type="entry name" value="DUF1457"/>
</dbReference>
<comment type="caution">
    <text evidence="1">The sequence shown here is derived from an EMBL/GenBank/DDBJ whole genome shotgun (WGS) entry which is preliminary data.</text>
</comment>
<dbReference type="EMBL" id="JBHRYJ010000002">
    <property type="protein sequence ID" value="MFC3675917.1"/>
    <property type="molecule type" value="Genomic_DNA"/>
</dbReference>
<dbReference type="Proteomes" id="UP001595711">
    <property type="component" value="Unassembled WGS sequence"/>
</dbReference>
<evidence type="ECO:0000313" key="1">
    <source>
        <dbReference type="EMBL" id="MFC3675917.1"/>
    </source>
</evidence>
<protein>
    <submittedName>
        <fullName evidence="1">PAS domain-containing protein</fullName>
    </submittedName>
</protein>
<dbReference type="RefSeq" id="WP_379725547.1">
    <property type="nucleotide sequence ID" value="NZ_JBHRYJ010000002.1"/>
</dbReference>